<dbReference type="PROSITE" id="PS01124">
    <property type="entry name" value="HTH_ARAC_FAMILY_2"/>
    <property type="match status" value="1"/>
</dbReference>
<dbReference type="PANTHER" id="PTHR46796">
    <property type="entry name" value="HTH-TYPE TRANSCRIPTIONAL ACTIVATOR RHAS-RELATED"/>
    <property type="match status" value="1"/>
</dbReference>
<dbReference type="Proteomes" id="UP001064632">
    <property type="component" value="Chromosome"/>
</dbReference>
<evidence type="ECO:0000256" key="2">
    <source>
        <dbReference type="ARBA" id="ARBA00023125"/>
    </source>
</evidence>
<evidence type="ECO:0000256" key="3">
    <source>
        <dbReference type="ARBA" id="ARBA00023163"/>
    </source>
</evidence>
<evidence type="ECO:0000259" key="4">
    <source>
        <dbReference type="PROSITE" id="PS01124"/>
    </source>
</evidence>
<reference evidence="5" key="1">
    <citation type="submission" date="2022-09" db="EMBL/GenBank/DDBJ databases">
        <title>Tahibacter sp. nov., isolated from a fresh water.</title>
        <authorList>
            <person name="Baek J.H."/>
            <person name="Lee J.K."/>
            <person name="Kim J.M."/>
            <person name="Jeon C.O."/>
        </authorList>
    </citation>
    <scope>NUCLEOTIDE SEQUENCE</scope>
    <source>
        <strain evidence="5">W38</strain>
    </source>
</reference>
<gene>
    <name evidence="5" type="ORF">N4264_12305</name>
</gene>
<name>A0ABY6BRI4_9GAMM</name>
<dbReference type="SUPFAM" id="SSF46689">
    <property type="entry name" value="Homeodomain-like"/>
    <property type="match status" value="2"/>
</dbReference>
<evidence type="ECO:0000313" key="5">
    <source>
        <dbReference type="EMBL" id="UXI70377.1"/>
    </source>
</evidence>
<dbReference type="InterPro" id="IPR037923">
    <property type="entry name" value="HTH-like"/>
</dbReference>
<evidence type="ECO:0000256" key="1">
    <source>
        <dbReference type="ARBA" id="ARBA00023015"/>
    </source>
</evidence>
<proteinExistence type="predicted"/>
<keyword evidence="6" id="KW-1185">Reference proteome</keyword>
<sequence>MDPVAALGDDRRVEAVPDIFESELDRAEFKRPHRRGVELYRAHIVCHAFDPHTHGAYGIGTVVEGVERFRYRGADYLAAPGSLILMNPDVLHTGRAATDTGWRYRMVYLDEATLRLITGSEPWHFAEPVARDADAAVRVNALLKGLWNSSEPLAIDSALYEVVQTLRPHARSAEPELSRRRVDAALDRPVELMQAHLDESLTLERLAAAAGLSPFHFLRRFKAHHHATPQQMLMALRLHRAKLRLGEGVAPAEVALEVGLVDQAHLTRRFVRMYGVTPARYQQQLGTRPRRSR</sequence>
<accession>A0ABY6BRI4</accession>
<feature type="domain" description="HTH araC/xylS-type" evidence="4">
    <location>
        <begin position="187"/>
        <end position="284"/>
    </location>
</feature>
<dbReference type="Gene3D" id="1.10.10.60">
    <property type="entry name" value="Homeodomain-like"/>
    <property type="match status" value="1"/>
</dbReference>
<keyword evidence="3" id="KW-0804">Transcription</keyword>
<dbReference type="SUPFAM" id="SSF51215">
    <property type="entry name" value="Regulatory protein AraC"/>
    <property type="match status" value="1"/>
</dbReference>
<dbReference type="Pfam" id="PF02311">
    <property type="entry name" value="AraC_binding"/>
    <property type="match status" value="1"/>
</dbReference>
<dbReference type="Gene3D" id="2.60.120.10">
    <property type="entry name" value="Jelly Rolls"/>
    <property type="match status" value="1"/>
</dbReference>
<dbReference type="InterPro" id="IPR018060">
    <property type="entry name" value="HTH_AraC"/>
</dbReference>
<protein>
    <submittedName>
        <fullName evidence="5">AraC family transcriptional regulator</fullName>
    </submittedName>
</protein>
<dbReference type="InterPro" id="IPR050204">
    <property type="entry name" value="AraC_XylS_family_regulators"/>
</dbReference>
<keyword evidence="1" id="KW-0805">Transcription regulation</keyword>
<evidence type="ECO:0000313" key="6">
    <source>
        <dbReference type="Proteomes" id="UP001064632"/>
    </source>
</evidence>
<dbReference type="RefSeq" id="WP_261697327.1">
    <property type="nucleotide sequence ID" value="NZ_CP104694.1"/>
</dbReference>
<dbReference type="InterPro" id="IPR003313">
    <property type="entry name" value="AraC-bd"/>
</dbReference>
<keyword evidence="2" id="KW-0238">DNA-binding</keyword>
<dbReference type="InterPro" id="IPR009057">
    <property type="entry name" value="Homeodomain-like_sf"/>
</dbReference>
<organism evidence="5 6">
    <name type="scientific">Tahibacter amnicola</name>
    <dbReference type="NCBI Taxonomy" id="2976241"/>
    <lineage>
        <taxon>Bacteria</taxon>
        <taxon>Pseudomonadati</taxon>
        <taxon>Pseudomonadota</taxon>
        <taxon>Gammaproteobacteria</taxon>
        <taxon>Lysobacterales</taxon>
        <taxon>Rhodanobacteraceae</taxon>
        <taxon>Tahibacter</taxon>
    </lineage>
</organism>
<dbReference type="Pfam" id="PF12833">
    <property type="entry name" value="HTH_18"/>
    <property type="match status" value="1"/>
</dbReference>
<dbReference type="InterPro" id="IPR014710">
    <property type="entry name" value="RmlC-like_jellyroll"/>
</dbReference>
<dbReference type="EMBL" id="CP104694">
    <property type="protein sequence ID" value="UXI70377.1"/>
    <property type="molecule type" value="Genomic_DNA"/>
</dbReference>
<dbReference type="PANTHER" id="PTHR46796:SF2">
    <property type="entry name" value="TRANSCRIPTIONAL REGULATORY PROTEIN"/>
    <property type="match status" value="1"/>
</dbReference>
<dbReference type="SMART" id="SM00342">
    <property type="entry name" value="HTH_ARAC"/>
    <property type="match status" value="1"/>
</dbReference>